<gene>
    <name evidence="2" type="ORF">EJ08DRAFT_645944</name>
</gene>
<keyword evidence="1" id="KW-1133">Transmembrane helix</keyword>
<reference evidence="2" key="1">
    <citation type="journal article" date="2020" name="Stud. Mycol.">
        <title>101 Dothideomycetes genomes: a test case for predicting lifestyles and emergence of pathogens.</title>
        <authorList>
            <person name="Haridas S."/>
            <person name="Albert R."/>
            <person name="Binder M."/>
            <person name="Bloem J."/>
            <person name="Labutti K."/>
            <person name="Salamov A."/>
            <person name="Andreopoulos B."/>
            <person name="Baker S."/>
            <person name="Barry K."/>
            <person name="Bills G."/>
            <person name="Bluhm B."/>
            <person name="Cannon C."/>
            <person name="Castanera R."/>
            <person name="Culley D."/>
            <person name="Daum C."/>
            <person name="Ezra D."/>
            <person name="Gonzalez J."/>
            <person name="Henrissat B."/>
            <person name="Kuo A."/>
            <person name="Liang C."/>
            <person name="Lipzen A."/>
            <person name="Lutzoni F."/>
            <person name="Magnuson J."/>
            <person name="Mondo S."/>
            <person name="Nolan M."/>
            <person name="Ohm R."/>
            <person name="Pangilinan J."/>
            <person name="Park H.-J."/>
            <person name="Ramirez L."/>
            <person name="Alfaro M."/>
            <person name="Sun H."/>
            <person name="Tritt A."/>
            <person name="Yoshinaga Y."/>
            <person name="Zwiers L.-H."/>
            <person name="Turgeon B."/>
            <person name="Goodwin S."/>
            <person name="Spatafora J."/>
            <person name="Crous P."/>
            <person name="Grigoriev I."/>
        </authorList>
    </citation>
    <scope>NUCLEOTIDE SEQUENCE</scope>
    <source>
        <strain evidence="2">CBS 130266</strain>
    </source>
</reference>
<dbReference type="EMBL" id="MU007014">
    <property type="protein sequence ID" value="KAF2435018.1"/>
    <property type="molecule type" value="Genomic_DNA"/>
</dbReference>
<keyword evidence="1" id="KW-0472">Membrane</keyword>
<dbReference type="AlphaFoldDB" id="A0A9P4P1C2"/>
<keyword evidence="3" id="KW-1185">Reference proteome</keyword>
<sequence>MSNKVPQILDRVHVPDIERWDQLSKIILTRGYTYLLQLGLGIVVASATLDSKRNRLAVGFSLLPLIYSCR</sequence>
<protein>
    <submittedName>
        <fullName evidence="2">Uncharacterized protein</fullName>
    </submittedName>
</protein>
<keyword evidence="1" id="KW-0812">Transmembrane</keyword>
<dbReference type="Proteomes" id="UP000800235">
    <property type="component" value="Unassembled WGS sequence"/>
</dbReference>
<evidence type="ECO:0000256" key="1">
    <source>
        <dbReference type="SAM" id="Phobius"/>
    </source>
</evidence>
<proteinExistence type="predicted"/>
<evidence type="ECO:0000313" key="2">
    <source>
        <dbReference type="EMBL" id="KAF2435018.1"/>
    </source>
</evidence>
<organism evidence="2 3">
    <name type="scientific">Tothia fuscella</name>
    <dbReference type="NCBI Taxonomy" id="1048955"/>
    <lineage>
        <taxon>Eukaryota</taxon>
        <taxon>Fungi</taxon>
        <taxon>Dikarya</taxon>
        <taxon>Ascomycota</taxon>
        <taxon>Pezizomycotina</taxon>
        <taxon>Dothideomycetes</taxon>
        <taxon>Pleosporomycetidae</taxon>
        <taxon>Venturiales</taxon>
        <taxon>Cylindrosympodiaceae</taxon>
        <taxon>Tothia</taxon>
    </lineage>
</organism>
<feature type="transmembrane region" description="Helical" evidence="1">
    <location>
        <begin position="31"/>
        <end position="49"/>
    </location>
</feature>
<name>A0A9P4P1C2_9PEZI</name>
<comment type="caution">
    <text evidence="2">The sequence shown here is derived from an EMBL/GenBank/DDBJ whole genome shotgun (WGS) entry which is preliminary data.</text>
</comment>
<evidence type="ECO:0000313" key="3">
    <source>
        <dbReference type="Proteomes" id="UP000800235"/>
    </source>
</evidence>
<accession>A0A9P4P1C2</accession>